<evidence type="ECO:0000313" key="1">
    <source>
        <dbReference type="EMBL" id="PHN01305.1"/>
    </source>
</evidence>
<evidence type="ECO:0000313" key="2">
    <source>
        <dbReference type="Proteomes" id="UP000223913"/>
    </source>
</evidence>
<reference evidence="1 2" key="1">
    <citation type="submission" date="2017-10" db="EMBL/GenBank/DDBJ databases">
        <title>The draft genome sequence of Lewinella nigricans NBRC 102662.</title>
        <authorList>
            <person name="Wang K."/>
        </authorList>
    </citation>
    <scope>NUCLEOTIDE SEQUENCE [LARGE SCALE GENOMIC DNA]</scope>
    <source>
        <strain evidence="1 2">NBRC 102662</strain>
    </source>
</reference>
<dbReference type="Proteomes" id="UP000223913">
    <property type="component" value="Unassembled WGS sequence"/>
</dbReference>
<protein>
    <submittedName>
        <fullName evidence="1">Uncharacterized protein</fullName>
    </submittedName>
</protein>
<dbReference type="AlphaFoldDB" id="A0A2D0MYH7"/>
<dbReference type="EMBL" id="PDUD01000057">
    <property type="protein sequence ID" value="PHN01305.1"/>
    <property type="molecule type" value="Genomic_DNA"/>
</dbReference>
<organism evidence="1 2">
    <name type="scientific">Flavilitoribacter nigricans (strain ATCC 23147 / DSM 23189 / NBRC 102662 / NCIMB 1420 / SS-2)</name>
    <name type="common">Lewinella nigricans</name>
    <dbReference type="NCBI Taxonomy" id="1122177"/>
    <lineage>
        <taxon>Bacteria</taxon>
        <taxon>Pseudomonadati</taxon>
        <taxon>Bacteroidota</taxon>
        <taxon>Saprospiria</taxon>
        <taxon>Saprospirales</taxon>
        <taxon>Lewinellaceae</taxon>
        <taxon>Flavilitoribacter</taxon>
    </lineage>
</organism>
<proteinExistence type="predicted"/>
<keyword evidence="2" id="KW-1185">Reference proteome</keyword>
<sequence length="158" mass="18482">MTWLILGLGFLFGCQWTPSSESTVENYWLKGDTVLIRLRDGSGWRLDLYQEGRGSVRYGRHPNNILTFERTGFDFDSLRWRLTDSHDRSQKPGVFRRPPRIAFLLNDTEREESEILQDIDLGREVFELAFEAGLNGKADLRAKRRMLKLFRNNPPFSN</sequence>
<accession>A0A2D0MYH7</accession>
<name>A0A2D0MYH7_FLAN2</name>
<gene>
    <name evidence="1" type="ORF">CRP01_37735</name>
</gene>
<comment type="caution">
    <text evidence="1">The sequence shown here is derived from an EMBL/GenBank/DDBJ whole genome shotgun (WGS) entry which is preliminary data.</text>
</comment>